<protein>
    <recommendedName>
        <fullName evidence="4">DUF3450 domain-containing protein</fullName>
    </recommendedName>
</protein>
<feature type="coiled-coil region" evidence="1">
    <location>
        <begin position="47"/>
        <end position="102"/>
    </location>
</feature>
<organism evidence="2 3">
    <name type="scientific">Alkalilimnicola ehrlichii</name>
    <dbReference type="NCBI Taxonomy" id="351052"/>
    <lineage>
        <taxon>Bacteria</taxon>
        <taxon>Pseudomonadati</taxon>
        <taxon>Pseudomonadota</taxon>
        <taxon>Gammaproteobacteria</taxon>
        <taxon>Chromatiales</taxon>
        <taxon>Ectothiorhodospiraceae</taxon>
        <taxon>Alkalilimnicola</taxon>
    </lineage>
</organism>
<accession>A0A3E0WRM7</accession>
<evidence type="ECO:0000313" key="3">
    <source>
        <dbReference type="Proteomes" id="UP000256763"/>
    </source>
</evidence>
<evidence type="ECO:0000313" key="2">
    <source>
        <dbReference type="EMBL" id="RFA34637.1"/>
    </source>
</evidence>
<dbReference type="InterPro" id="IPR016866">
    <property type="entry name" value="UCP028069"/>
</dbReference>
<gene>
    <name evidence="2" type="ORF">CAL65_14840</name>
</gene>
<reference evidence="3" key="1">
    <citation type="submission" date="2017-05" db="EMBL/GenBank/DDBJ databases">
        <authorList>
            <person name="Sharma S."/>
            <person name="Sidhu C."/>
            <person name="Pinnaka A.K."/>
        </authorList>
    </citation>
    <scope>NUCLEOTIDE SEQUENCE [LARGE SCALE GENOMIC DNA]</scope>
    <source>
        <strain evidence="3">AK93</strain>
    </source>
</reference>
<comment type="caution">
    <text evidence="2">The sequence shown here is derived from an EMBL/GenBank/DDBJ whole genome shotgun (WGS) entry which is preliminary data.</text>
</comment>
<dbReference type="PIRSF" id="PIRSF028069">
    <property type="entry name" value="UCP028069"/>
    <property type="match status" value="1"/>
</dbReference>
<sequence>MEHLSPRSVRPLYLAAGLLLWLIAPSALASGPLDRLVDTQQQATLAARDSQQRIDRLAEQRTDMAQEYRHIRRQLESLRTYNANLEAMIDAQEQEAGAYREQIAEVDVTQREIVPLMVRMLDTLERFVQLDLPFLPGERQERLASLHALMTRPDVDASEKYRRVLEAYQVEVDYGRNIEAYRGELELDGETLTVDFLRVARLALIYQSLDGRHTGFWHPYERRWASLDDSYRKPVAQALRVARRQAPPELIRIPVVLPKEPRS</sequence>
<evidence type="ECO:0008006" key="4">
    <source>
        <dbReference type="Google" id="ProtNLM"/>
    </source>
</evidence>
<dbReference type="EMBL" id="NFZW01000015">
    <property type="protein sequence ID" value="RFA34637.1"/>
    <property type="molecule type" value="Genomic_DNA"/>
</dbReference>
<dbReference type="AlphaFoldDB" id="A0A3E0WRM7"/>
<keyword evidence="3" id="KW-1185">Reference proteome</keyword>
<name>A0A3E0WRM7_9GAMM</name>
<evidence type="ECO:0000256" key="1">
    <source>
        <dbReference type="SAM" id="Coils"/>
    </source>
</evidence>
<proteinExistence type="predicted"/>
<keyword evidence="1" id="KW-0175">Coiled coil</keyword>
<dbReference type="Proteomes" id="UP000256763">
    <property type="component" value="Unassembled WGS sequence"/>
</dbReference>
<dbReference type="Pfam" id="PF11932">
    <property type="entry name" value="DUF3450"/>
    <property type="match status" value="1"/>
</dbReference>
<dbReference type="RefSeq" id="WP_116348126.1">
    <property type="nucleotide sequence ID" value="NZ_NFZW01000015.1"/>
</dbReference>